<comment type="caution">
    <text evidence="4">The sequence shown here is derived from an EMBL/GenBank/DDBJ whole genome shotgun (WGS) entry which is preliminary data.</text>
</comment>
<accession>A0A821A4S7</accession>
<evidence type="ECO:0000256" key="2">
    <source>
        <dbReference type="SAM" id="Phobius"/>
    </source>
</evidence>
<dbReference type="AlphaFoldDB" id="A0A821A4S7"/>
<dbReference type="Proteomes" id="UP000663862">
    <property type="component" value="Unassembled WGS sequence"/>
</dbReference>
<keyword evidence="2" id="KW-1133">Transmembrane helix</keyword>
<gene>
    <name evidence="3" type="ORF">FME351_LOCUS20531</name>
    <name evidence="4" type="ORF">TSG867_LOCUS26066</name>
</gene>
<feature type="region of interest" description="Disordered" evidence="1">
    <location>
        <begin position="519"/>
        <end position="565"/>
    </location>
</feature>
<reference evidence="4" key="1">
    <citation type="submission" date="2021-02" db="EMBL/GenBank/DDBJ databases">
        <authorList>
            <person name="Nowell W R."/>
        </authorList>
    </citation>
    <scope>NUCLEOTIDE SEQUENCE</scope>
</reference>
<evidence type="ECO:0000256" key="1">
    <source>
        <dbReference type="SAM" id="MobiDB-lite"/>
    </source>
</evidence>
<sequence>MQTRRDTTSAPLGTATKTVWPLVALCCLGIVALAIAGLIVLALIPIYLPQKTAVAANLISPNDNFFLQYSADVPYASSVTGNVTNLAQVSNALSLGTSGVVTSGSAQAGIKRRRRGLSSRRQKRTLETNFLFIIKMAYSAACASSKCHLAHRTRLHTRLSSMTSIPSFPCTIVSGGVALQLSFSLSLVGIIATRPVGFAGESKTFQFVAINSGAFNDPTIWADGIVPYGNCSVAITAGITVSLPRPAMEIRMRRCDVYGTLALGSGSSTFTFNFPSNIIVRSGGMIEDQSSNKKFLFPPNSILTILSGGRFGAPGTIFQTYTSSGPGASVTLSSASGPFTCGMLPDGSVGGFNSVTFIAIKSGGFTSGETFLGGVAPSSDVCSAGCAIEVTAGVTLSTADLNGVMTLPINLIHVSPGATLQLGTPGSSSGFKFSSAITLAISGQMSFVASGGNIMLPLNSKFDIAAGGAFYSTISVNIQIFNPLTGLNIGSPQSLGTSITGGSFTLTVSGTGSFELTGTAPAASAGSGGGSSSGSGSTSGSGSSGGISSTPGTSSTGGSGSGGSDASNSTKFIAIISGDLTDAAVWSGGVAPSGTFSISIPAGITITISGATLSLKMVRCDVSGTLALGSGSDTFTFTFPPTIIVRSGGILLDQTTNKVIRFPFNSIIAILSGGGFGATGTVLQIFQGGVVGASFTVTLASGPFTCGMLADGSVQTYNSVTAIAVMSGDFTAAGTFLGGFAPSADICSGGCGIQVIKGVTLSTAGLNGVLNFKITSIAVAIGATFQLGTPGASTGFKFKFPITLSIFGGMSFVCSGGYIMLPPGSEFDISDGGEFSSSISVSIEIFDPLTGLAIGPLQTLGTLISGGTFKLTVSASGSVATGGTAGGLGSITFLAIGSGDLTDATVWGGGVAPSGTFSISIPAGITITISGATLSLEMVRCGVSGTLALGSGSDTFTFTFPPTIIVQSGGILLDQTKNKVIRFPTNSIIVMLTGGGFSATGSMLQIFHGEVAGATFTVSSASGPFTCGMLADGSIETYNSVTAIAINSGGFKAARTFLGGFAPSADICSGGCGVQVIGGVTLSTTDLNGVLNLKITSITVAIGAIFQLGTPGASTGFKFKFPIKLSILGSMSFVGSGGYIMLPPGSEFDIADGGEFSSSISVSIEIFDPLTGFAIGPLQALGTLISGGTFTLTISASGSVTIGGTAGRGTTTEMPFSTSMMG</sequence>
<feature type="transmembrane region" description="Helical" evidence="2">
    <location>
        <begin position="20"/>
        <end position="48"/>
    </location>
</feature>
<protein>
    <submittedName>
        <fullName evidence="4">Uncharacterized protein</fullName>
    </submittedName>
</protein>
<feature type="compositionally biased region" description="Gly residues" evidence="1">
    <location>
        <begin position="526"/>
        <end position="545"/>
    </location>
</feature>
<keyword evidence="2" id="KW-0812">Transmembrane</keyword>
<name>A0A821A4S7_9BILA</name>
<keyword evidence="2" id="KW-0472">Membrane</keyword>
<dbReference type="EMBL" id="CAJNYU010002656">
    <property type="protein sequence ID" value="CAF3572609.1"/>
    <property type="molecule type" value="Genomic_DNA"/>
</dbReference>
<proteinExistence type="predicted"/>
<dbReference type="Proteomes" id="UP000663869">
    <property type="component" value="Unassembled WGS sequence"/>
</dbReference>
<evidence type="ECO:0000313" key="3">
    <source>
        <dbReference type="EMBL" id="CAF3572609.1"/>
    </source>
</evidence>
<dbReference type="EMBL" id="CAJOBQ010002664">
    <property type="protein sequence ID" value="CAF4572734.1"/>
    <property type="molecule type" value="Genomic_DNA"/>
</dbReference>
<organism evidence="4 5">
    <name type="scientific">Rotaria socialis</name>
    <dbReference type="NCBI Taxonomy" id="392032"/>
    <lineage>
        <taxon>Eukaryota</taxon>
        <taxon>Metazoa</taxon>
        <taxon>Spiralia</taxon>
        <taxon>Gnathifera</taxon>
        <taxon>Rotifera</taxon>
        <taxon>Eurotatoria</taxon>
        <taxon>Bdelloidea</taxon>
        <taxon>Philodinida</taxon>
        <taxon>Philodinidae</taxon>
        <taxon>Rotaria</taxon>
    </lineage>
</organism>
<evidence type="ECO:0000313" key="5">
    <source>
        <dbReference type="Proteomes" id="UP000663862"/>
    </source>
</evidence>
<evidence type="ECO:0000313" key="4">
    <source>
        <dbReference type="EMBL" id="CAF4572734.1"/>
    </source>
</evidence>